<protein>
    <submittedName>
        <fullName evidence="1">Aminoacyl-histidine dipeptidase</fullName>
    </submittedName>
</protein>
<dbReference type="EMBL" id="LC171366">
    <property type="protein sequence ID" value="BBA73371.1"/>
    <property type="molecule type" value="Genomic_DNA"/>
</dbReference>
<proteinExistence type="predicted"/>
<name>A0A292GRG9_9HYPH</name>
<organism evidence="1">
    <name type="scientific">Ochrobactrum sp. PW1</name>
    <dbReference type="NCBI Taxonomy" id="1882222"/>
    <lineage>
        <taxon>Bacteria</taxon>
        <taxon>Pseudomonadati</taxon>
        <taxon>Pseudomonadota</taxon>
        <taxon>Alphaproteobacteria</taxon>
        <taxon>Hyphomicrobiales</taxon>
        <taxon>Brucellaceae</taxon>
        <taxon>Brucella/Ochrobactrum group</taxon>
        <taxon>Ochrobactrum</taxon>
    </lineage>
</organism>
<evidence type="ECO:0000313" key="1">
    <source>
        <dbReference type="EMBL" id="BBA73371.1"/>
    </source>
</evidence>
<sequence length="63" mass="7034">MKSICSHYNLYLFCVYAEIDSKFELSGQEEGNVKIFQQDDAAHVISCAATLPSGISTYDRVLL</sequence>
<dbReference type="AlphaFoldDB" id="A0A292GRG9"/>
<reference evidence="1" key="1">
    <citation type="submission" date="2016-07" db="EMBL/GenBank/DDBJ databases">
        <title>Genomics reveals synergistic degradation of pyrene by five bacteria in a mangrove sediment-derived bacterial consortium.</title>
        <authorList>
            <person name="Wanapaisan P."/>
            <person name="Vejarano F."/>
            <person name="Chakraborty J."/>
            <person name="Shintani M."/>
            <person name="Muangchinda C."/>
            <person name="Laothamteep N."/>
            <person name="Suzuki-Minakuchi C."/>
            <person name="Inoue K."/>
            <person name="Nojiri H."/>
            <person name="Pinyakong O."/>
        </authorList>
    </citation>
    <scope>NUCLEOTIDE SEQUENCE</scope>
    <source>
        <strain evidence="1">PW1</strain>
    </source>
</reference>
<accession>A0A292GRG9</accession>